<dbReference type="PANTHER" id="PTHR22794:SF2">
    <property type="entry name" value="THAP DOMAIN-CONTAINING PROTEIN 11"/>
    <property type="match status" value="1"/>
</dbReference>
<dbReference type="EMBL" id="SNSC02000010">
    <property type="protein sequence ID" value="TID20932.1"/>
    <property type="molecule type" value="Genomic_DNA"/>
</dbReference>
<name>A0A4Z1PG46_9PEZI</name>
<feature type="region of interest" description="Disordered" evidence="1">
    <location>
        <begin position="1"/>
        <end position="114"/>
    </location>
</feature>
<dbReference type="Proteomes" id="UP000298493">
    <property type="component" value="Unassembled WGS sequence"/>
</dbReference>
<dbReference type="AlphaFoldDB" id="A0A4Z1PG46"/>
<dbReference type="STRING" id="86259.A0A4Z1PG46"/>
<evidence type="ECO:0000256" key="1">
    <source>
        <dbReference type="SAM" id="MobiDB-lite"/>
    </source>
</evidence>
<evidence type="ECO:0000313" key="3">
    <source>
        <dbReference type="Proteomes" id="UP000298493"/>
    </source>
</evidence>
<protein>
    <submittedName>
        <fullName evidence="2">Uncharacterized protein</fullName>
    </submittedName>
</protein>
<feature type="compositionally biased region" description="Acidic residues" evidence="1">
    <location>
        <begin position="192"/>
        <end position="212"/>
    </location>
</feature>
<feature type="compositionally biased region" description="Basic and acidic residues" evidence="1">
    <location>
        <begin position="372"/>
        <end position="382"/>
    </location>
</feature>
<proteinExistence type="predicted"/>
<gene>
    <name evidence="2" type="ORF">E6O75_ATG05697</name>
</gene>
<feature type="compositionally biased region" description="Polar residues" evidence="1">
    <location>
        <begin position="280"/>
        <end position="289"/>
    </location>
</feature>
<feature type="compositionally biased region" description="Basic residues" evidence="1">
    <location>
        <begin position="46"/>
        <end position="58"/>
    </location>
</feature>
<accession>A0A4Z1PG46</accession>
<feature type="region of interest" description="Disordered" evidence="1">
    <location>
        <begin position="534"/>
        <end position="586"/>
    </location>
</feature>
<feature type="compositionally biased region" description="Basic and acidic residues" evidence="1">
    <location>
        <begin position="169"/>
        <end position="178"/>
    </location>
</feature>
<dbReference type="GO" id="GO:0000329">
    <property type="term" value="C:fungal-type vacuole membrane"/>
    <property type="evidence" value="ECO:0007669"/>
    <property type="project" value="TreeGrafter"/>
</dbReference>
<feature type="region of interest" description="Disordered" evidence="1">
    <location>
        <begin position="510"/>
        <end position="529"/>
    </location>
</feature>
<comment type="caution">
    <text evidence="2">The sequence shown here is derived from an EMBL/GenBank/DDBJ whole genome shotgun (WGS) entry which is preliminary data.</text>
</comment>
<dbReference type="GO" id="GO:0031931">
    <property type="term" value="C:TORC1 complex"/>
    <property type="evidence" value="ECO:0007669"/>
    <property type="project" value="TreeGrafter"/>
</dbReference>
<dbReference type="PANTHER" id="PTHR22794">
    <property type="entry name" value="THAP DOMAIN PROTEIN 11"/>
    <property type="match status" value="1"/>
</dbReference>
<evidence type="ECO:0000313" key="2">
    <source>
        <dbReference type="EMBL" id="TID20932.1"/>
    </source>
</evidence>
<feature type="compositionally biased region" description="Low complexity" evidence="1">
    <location>
        <begin position="24"/>
        <end position="37"/>
    </location>
</feature>
<organism evidence="2 3">
    <name type="scientific">Venturia nashicola</name>
    <dbReference type="NCBI Taxonomy" id="86259"/>
    <lineage>
        <taxon>Eukaryota</taxon>
        <taxon>Fungi</taxon>
        <taxon>Dikarya</taxon>
        <taxon>Ascomycota</taxon>
        <taxon>Pezizomycotina</taxon>
        <taxon>Dothideomycetes</taxon>
        <taxon>Pleosporomycetidae</taxon>
        <taxon>Venturiales</taxon>
        <taxon>Venturiaceae</taxon>
        <taxon>Venturia</taxon>
    </lineage>
</organism>
<keyword evidence="3" id="KW-1185">Reference proteome</keyword>
<sequence>MPSAGETLQLLQSQQRRPALVQRHSSQSSQVSHVSQSPSEASSSHRQGHYKPQRHVVGHGRLGASRNSSSKNLAKLTKVTPANDATVNNHQRHHSRNKSGELLESASSSPRPHMKRNASAFVVRNQTHSALKKNFSSGHLPRHASSKTVMKTARHPPALNKRTVSNKSENSEQSRDSEPPSPHPTVRFALGDGDEVGPTDEHDGDGEGEWTEESASASPHTTRSSTPARSNSISEGPMTGMADAHDSTSEAESSNTVIHAPLSLPKSAIDRTLTPRPVNGSGSHNTSHQPDADAITSRLLQRVHSNNAAPQVTNISAVVTSESQGSKSLSHSQSSTVQDGTPGRDLVSRFINTSSSGGTPKDVSLLPAKQQRRPDSADLDSHKRNKSTPNFVEPGSSPPSSITNRTTTTPSELPPSRTQIKMQLMRASSNIEQSQKGVPAVLPRPNAAHILGHGGSFSLNQGVAPQIQALFSQTAKEYQVVRRFRNPVGEAIHRLGEIPGTTRRNTYIPKQQKGKAGYINGGDGKYGLSQSYRNREERQNGTEAQQGRHGHLAPSTAQRNAVGHKSRVSFDLPRADEDEDDRASVRSDDGRIVRDEAYDICRRLWDIGNVGNVGNSSVAVRKSNMRTLE</sequence>
<feature type="compositionally biased region" description="Polar residues" evidence="1">
    <location>
        <begin position="398"/>
        <end position="416"/>
    </location>
</feature>
<reference evidence="2 3" key="1">
    <citation type="submission" date="2019-04" db="EMBL/GenBank/DDBJ databases">
        <title>High contiguity whole genome sequence and gene annotation resource for two Venturia nashicola isolates.</title>
        <authorList>
            <person name="Prokchorchik M."/>
            <person name="Won K."/>
            <person name="Lee Y."/>
            <person name="Choi E.D."/>
            <person name="Segonzac C."/>
            <person name="Sohn K.H."/>
        </authorList>
    </citation>
    <scope>NUCLEOTIDE SEQUENCE [LARGE SCALE GENOMIC DNA]</scope>
    <source>
        <strain evidence="2 3">PRI2</strain>
    </source>
</reference>
<feature type="region of interest" description="Disordered" evidence="1">
    <location>
        <begin position="131"/>
        <end position="291"/>
    </location>
</feature>
<feature type="compositionally biased region" description="Polar residues" evidence="1">
    <location>
        <begin position="213"/>
        <end position="234"/>
    </location>
</feature>
<feature type="compositionally biased region" description="Low complexity" evidence="1">
    <location>
        <begin position="321"/>
        <end position="338"/>
    </location>
</feature>
<feature type="region of interest" description="Disordered" evidence="1">
    <location>
        <begin position="319"/>
        <end position="416"/>
    </location>
</feature>